<organism evidence="2 3">
    <name type="scientific">Actinoplanes regularis</name>
    <dbReference type="NCBI Taxonomy" id="52697"/>
    <lineage>
        <taxon>Bacteria</taxon>
        <taxon>Bacillati</taxon>
        <taxon>Actinomycetota</taxon>
        <taxon>Actinomycetes</taxon>
        <taxon>Micromonosporales</taxon>
        <taxon>Micromonosporaceae</taxon>
        <taxon>Actinoplanes</taxon>
    </lineage>
</organism>
<dbReference type="InterPro" id="IPR018960">
    <property type="entry name" value="DUF1990"/>
</dbReference>
<dbReference type="Pfam" id="PF09348">
    <property type="entry name" value="DUF1990"/>
    <property type="match status" value="1"/>
</dbReference>
<dbReference type="RefSeq" id="WP_179277501.1">
    <property type="nucleotide sequence ID" value="NZ_BOMU01000144.1"/>
</dbReference>
<proteinExistence type="predicted"/>
<dbReference type="AlphaFoldDB" id="A0A239IUQ2"/>
<keyword evidence="3" id="KW-1185">Reference proteome</keyword>
<evidence type="ECO:0000313" key="2">
    <source>
        <dbReference type="EMBL" id="SNS96958.1"/>
    </source>
</evidence>
<name>A0A239IUQ2_9ACTN</name>
<feature type="domain" description="DUF1990" evidence="1">
    <location>
        <begin position="6"/>
        <end position="92"/>
    </location>
</feature>
<dbReference type="Proteomes" id="UP000198415">
    <property type="component" value="Unassembled WGS sequence"/>
</dbReference>
<evidence type="ECO:0000259" key="1">
    <source>
        <dbReference type="Pfam" id="PF09348"/>
    </source>
</evidence>
<evidence type="ECO:0000313" key="3">
    <source>
        <dbReference type="Proteomes" id="UP000198415"/>
    </source>
</evidence>
<gene>
    <name evidence="2" type="ORF">SAMN06264365_1312</name>
</gene>
<reference evidence="2 3" key="1">
    <citation type="submission" date="2017-06" db="EMBL/GenBank/DDBJ databases">
        <authorList>
            <person name="Kim H.J."/>
            <person name="Triplett B.A."/>
        </authorList>
    </citation>
    <scope>NUCLEOTIDE SEQUENCE [LARGE SCALE GENOMIC DNA]</scope>
    <source>
        <strain evidence="2 3">DSM 43151</strain>
    </source>
</reference>
<dbReference type="EMBL" id="FZNR01000031">
    <property type="protein sequence ID" value="SNS96958.1"/>
    <property type="molecule type" value="Genomic_DNA"/>
</dbReference>
<protein>
    <recommendedName>
        <fullName evidence="1">DUF1990 domain-containing protein</fullName>
    </recommendedName>
</protein>
<sequence>MLGLSYDVVGQTRPAQERWLERPAGYRCFERSVCLGKGAELWQAVAVAVLTWQIKIRSGFRVEPAAGGVKARRGAQYELVARIGPLTVREPVQEVPPAECPIPELPPRGVP</sequence>
<accession>A0A239IUQ2</accession>